<keyword evidence="4" id="KW-1185">Reference proteome</keyword>
<organism evidence="3 4">
    <name type="scientific">Cladosporium halotolerans</name>
    <dbReference type="NCBI Taxonomy" id="1052096"/>
    <lineage>
        <taxon>Eukaryota</taxon>
        <taxon>Fungi</taxon>
        <taxon>Dikarya</taxon>
        <taxon>Ascomycota</taxon>
        <taxon>Pezizomycotina</taxon>
        <taxon>Dothideomycetes</taxon>
        <taxon>Dothideomycetidae</taxon>
        <taxon>Cladosporiales</taxon>
        <taxon>Cladosporiaceae</taxon>
        <taxon>Cladosporium</taxon>
    </lineage>
</organism>
<keyword evidence="2" id="KW-0472">Membrane</keyword>
<feature type="region of interest" description="Disordered" evidence="1">
    <location>
        <begin position="113"/>
        <end position="132"/>
    </location>
</feature>
<keyword evidence="2" id="KW-1133">Transmembrane helix</keyword>
<feature type="compositionally biased region" description="Basic and acidic residues" evidence="1">
    <location>
        <begin position="121"/>
        <end position="132"/>
    </location>
</feature>
<proteinExistence type="predicted"/>
<feature type="region of interest" description="Disordered" evidence="1">
    <location>
        <begin position="1"/>
        <end position="36"/>
    </location>
</feature>
<evidence type="ECO:0000313" key="3">
    <source>
        <dbReference type="EMBL" id="KAL1583579.1"/>
    </source>
</evidence>
<reference evidence="3 4" key="1">
    <citation type="journal article" date="2020" name="Microbiol. Resour. Announc.">
        <title>Draft Genome Sequence of a Cladosporium Species Isolated from the Mesophotic Ascidian Didemnum maculosum.</title>
        <authorList>
            <person name="Gioti A."/>
            <person name="Siaperas R."/>
            <person name="Nikolaivits E."/>
            <person name="Le Goff G."/>
            <person name="Ouazzani J."/>
            <person name="Kotoulas G."/>
            <person name="Topakas E."/>
        </authorList>
    </citation>
    <scope>NUCLEOTIDE SEQUENCE [LARGE SCALE GENOMIC DNA]</scope>
    <source>
        <strain evidence="3 4">TM138-S3</strain>
    </source>
</reference>
<dbReference type="AlphaFoldDB" id="A0AB34KKR5"/>
<comment type="caution">
    <text evidence="3">The sequence shown here is derived from an EMBL/GenBank/DDBJ whole genome shotgun (WGS) entry which is preliminary data.</text>
</comment>
<protein>
    <recommendedName>
        <fullName evidence="5">Transglycosylase SLT domain-containing protein</fullName>
    </recommendedName>
</protein>
<dbReference type="EMBL" id="JAAQHG020000034">
    <property type="protein sequence ID" value="KAL1583579.1"/>
    <property type="molecule type" value="Genomic_DNA"/>
</dbReference>
<evidence type="ECO:0000256" key="2">
    <source>
        <dbReference type="SAM" id="Phobius"/>
    </source>
</evidence>
<accession>A0AB34KKR5</accession>
<feature type="compositionally biased region" description="Polar residues" evidence="1">
    <location>
        <begin position="1"/>
        <end position="14"/>
    </location>
</feature>
<evidence type="ECO:0008006" key="5">
    <source>
        <dbReference type="Google" id="ProtNLM"/>
    </source>
</evidence>
<evidence type="ECO:0000256" key="1">
    <source>
        <dbReference type="SAM" id="MobiDB-lite"/>
    </source>
</evidence>
<keyword evidence="2" id="KW-0812">Transmembrane</keyword>
<dbReference type="GeneID" id="96009155"/>
<evidence type="ECO:0000313" key="4">
    <source>
        <dbReference type="Proteomes" id="UP000803884"/>
    </source>
</evidence>
<feature type="transmembrane region" description="Helical" evidence="2">
    <location>
        <begin position="68"/>
        <end position="91"/>
    </location>
</feature>
<gene>
    <name evidence="3" type="ORF">WHR41_07713</name>
</gene>
<name>A0AB34KKR5_9PEZI</name>
<dbReference type="Proteomes" id="UP000803884">
    <property type="component" value="Unassembled WGS sequence"/>
</dbReference>
<dbReference type="RefSeq" id="XP_069226686.1">
    <property type="nucleotide sequence ID" value="XM_069376317.1"/>
</dbReference>
<dbReference type="Gene3D" id="1.10.530.10">
    <property type="match status" value="1"/>
</dbReference>
<sequence>MAANRNSRYYSQSYEPVENPAQVHTADGPEGNFQDYQDYHGFKTVSDLDISEPLPPRTQKPRWTRRKLIIIGGAVAVCVIIGLAVGLGVGLSQDKDEPYTYTPVKGDLKVTNSGAFGQGATRDDPAKTDDGIGKGKDEYTYYSGPADQFPNATDWISFEDMWAGNLHFFKNSCHANHFGKDQTDSEIESIYNAIQNRARISLVDHRFILATILQETHGCAKVHQTQSYTGVVNPGLMQTHNGTTFNPHHANQSISDMVQDGVQGTRDGDGLVQNLNYYKNAYGAARGYNSGLIPLSGNLSEAAGATACYVSDIANRLTGWSNATTKCHED</sequence>